<gene>
    <name evidence="6" type="ORF">LUZ61_011495</name>
</gene>
<protein>
    <recommendedName>
        <fullName evidence="5">Thioredoxin domain-containing protein</fullName>
    </recommendedName>
</protein>
<reference evidence="6 7" key="1">
    <citation type="journal article" date="2022" name="Cell">
        <title>Repeat-based holocentromeres influence genome architecture and karyotype evolution.</title>
        <authorList>
            <person name="Hofstatter P.G."/>
            <person name="Thangavel G."/>
            <person name="Lux T."/>
            <person name="Neumann P."/>
            <person name="Vondrak T."/>
            <person name="Novak P."/>
            <person name="Zhang M."/>
            <person name="Costa L."/>
            <person name="Castellani M."/>
            <person name="Scott A."/>
            <person name="Toegelov H."/>
            <person name="Fuchs J."/>
            <person name="Mata-Sucre Y."/>
            <person name="Dias Y."/>
            <person name="Vanzela A.L.L."/>
            <person name="Huettel B."/>
            <person name="Almeida C.C.S."/>
            <person name="Simkova H."/>
            <person name="Souza G."/>
            <person name="Pedrosa-Harand A."/>
            <person name="Macas J."/>
            <person name="Mayer K.F.X."/>
            <person name="Houben A."/>
            <person name="Marques A."/>
        </authorList>
    </citation>
    <scope>NUCLEOTIDE SEQUENCE [LARGE SCALE GENOMIC DNA]</scope>
    <source>
        <strain evidence="6">RhyTen1mFocal</strain>
    </source>
</reference>
<feature type="domain" description="Thioredoxin" evidence="5">
    <location>
        <begin position="32"/>
        <end position="178"/>
    </location>
</feature>
<dbReference type="Proteomes" id="UP001210211">
    <property type="component" value="Unassembled WGS sequence"/>
</dbReference>
<accession>A0AAD6A195</accession>
<keyword evidence="1" id="KW-0813">Transport</keyword>
<evidence type="ECO:0000256" key="2">
    <source>
        <dbReference type="ARBA" id="ARBA00022982"/>
    </source>
</evidence>
<comment type="caution">
    <text evidence="6">The sequence shown here is derived from an EMBL/GenBank/DDBJ whole genome shotgun (WGS) entry which is preliminary data.</text>
</comment>
<proteinExistence type="predicted"/>
<dbReference type="CDD" id="cd02947">
    <property type="entry name" value="TRX_family"/>
    <property type="match status" value="1"/>
</dbReference>
<evidence type="ECO:0000256" key="4">
    <source>
        <dbReference type="ARBA" id="ARBA00023284"/>
    </source>
</evidence>
<dbReference type="PANTHER" id="PTHR46115">
    <property type="entry name" value="THIOREDOXIN-LIKE PROTEIN 1"/>
    <property type="match status" value="1"/>
</dbReference>
<name>A0AAD6A195_9POAL</name>
<dbReference type="SUPFAM" id="SSF52833">
    <property type="entry name" value="Thioredoxin-like"/>
    <property type="match status" value="1"/>
</dbReference>
<dbReference type="FunFam" id="3.40.30.10:FF:000245">
    <property type="entry name" value="Thioredoxin"/>
    <property type="match status" value="1"/>
</dbReference>
<keyword evidence="3" id="KW-1015">Disulfide bond</keyword>
<dbReference type="Pfam" id="PF00085">
    <property type="entry name" value="Thioredoxin"/>
    <property type="match status" value="1"/>
</dbReference>
<organism evidence="6 7">
    <name type="scientific">Rhynchospora tenuis</name>
    <dbReference type="NCBI Taxonomy" id="198213"/>
    <lineage>
        <taxon>Eukaryota</taxon>
        <taxon>Viridiplantae</taxon>
        <taxon>Streptophyta</taxon>
        <taxon>Embryophyta</taxon>
        <taxon>Tracheophyta</taxon>
        <taxon>Spermatophyta</taxon>
        <taxon>Magnoliopsida</taxon>
        <taxon>Liliopsida</taxon>
        <taxon>Poales</taxon>
        <taxon>Cyperaceae</taxon>
        <taxon>Cyperoideae</taxon>
        <taxon>Rhynchosporeae</taxon>
        <taxon>Rhynchospora</taxon>
    </lineage>
</organism>
<sequence>MSRRVISRLRQLRPLLLSQSQRCTTFSSTPSISSYSAFTPVSPPSVNRQLSPCFAPFIRSFASSSNCNLVIVGSADSFKQLLQKAQDEKLPSIFYFTAAWCGPCRAISPYIEQLSNQYPNVTIYKIDIDQEGLGGVLNDLKIYSVPTFHFLKDGQKASEVVGADVRQLQSTMEDLYKE</sequence>
<dbReference type="AlphaFoldDB" id="A0AAD6A195"/>
<evidence type="ECO:0000256" key="3">
    <source>
        <dbReference type="ARBA" id="ARBA00023157"/>
    </source>
</evidence>
<dbReference type="Gene3D" id="3.40.30.10">
    <property type="entry name" value="Glutaredoxin"/>
    <property type="match status" value="1"/>
</dbReference>
<dbReference type="InterPro" id="IPR013766">
    <property type="entry name" value="Thioredoxin_domain"/>
</dbReference>
<keyword evidence="2" id="KW-0249">Electron transport</keyword>
<evidence type="ECO:0000256" key="1">
    <source>
        <dbReference type="ARBA" id="ARBA00022448"/>
    </source>
</evidence>
<evidence type="ECO:0000313" key="6">
    <source>
        <dbReference type="EMBL" id="KAJ3707790.1"/>
    </source>
</evidence>
<evidence type="ECO:0000259" key="5">
    <source>
        <dbReference type="PROSITE" id="PS51352"/>
    </source>
</evidence>
<dbReference type="InterPro" id="IPR036249">
    <property type="entry name" value="Thioredoxin-like_sf"/>
</dbReference>
<dbReference type="PROSITE" id="PS51352">
    <property type="entry name" value="THIOREDOXIN_2"/>
    <property type="match status" value="1"/>
</dbReference>
<evidence type="ECO:0000313" key="7">
    <source>
        <dbReference type="Proteomes" id="UP001210211"/>
    </source>
</evidence>
<keyword evidence="4" id="KW-0676">Redox-active center</keyword>
<dbReference type="EMBL" id="JAMRDG010000001">
    <property type="protein sequence ID" value="KAJ3707790.1"/>
    <property type="molecule type" value="Genomic_DNA"/>
</dbReference>
<keyword evidence="7" id="KW-1185">Reference proteome</keyword>